<comment type="caution">
    <text evidence="7">The sequence shown here is derived from an EMBL/GenBank/DDBJ whole genome shotgun (WGS) entry which is preliminary data.</text>
</comment>
<feature type="transmembrane region" description="Helical" evidence="6">
    <location>
        <begin position="170"/>
        <end position="191"/>
    </location>
</feature>
<feature type="transmembrane region" description="Helical" evidence="6">
    <location>
        <begin position="65"/>
        <end position="86"/>
    </location>
</feature>
<feature type="region of interest" description="Disordered" evidence="5">
    <location>
        <begin position="317"/>
        <end position="355"/>
    </location>
</feature>
<keyword evidence="2 6" id="KW-0812">Transmembrane</keyword>
<keyword evidence="4 6" id="KW-0472">Membrane</keyword>
<feature type="compositionally biased region" description="Low complexity" evidence="5">
    <location>
        <begin position="325"/>
        <end position="335"/>
    </location>
</feature>
<evidence type="ECO:0000313" key="8">
    <source>
        <dbReference type="Proteomes" id="UP000799776"/>
    </source>
</evidence>
<feature type="transmembrane region" description="Helical" evidence="6">
    <location>
        <begin position="29"/>
        <end position="53"/>
    </location>
</feature>
<evidence type="ECO:0000256" key="5">
    <source>
        <dbReference type="SAM" id="MobiDB-lite"/>
    </source>
</evidence>
<feature type="transmembrane region" description="Helical" evidence="6">
    <location>
        <begin position="128"/>
        <end position="150"/>
    </location>
</feature>
<accession>A0A9P4LVY0</accession>
<feature type="transmembrane region" description="Helical" evidence="6">
    <location>
        <begin position="246"/>
        <end position="266"/>
    </location>
</feature>
<evidence type="ECO:0000256" key="2">
    <source>
        <dbReference type="ARBA" id="ARBA00022692"/>
    </source>
</evidence>
<dbReference type="PANTHER" id="PTHR23423">
    <property type="entry name" value="ORGANIC SOLUTE TRANSPORTER-RELATED"/>
    <property type="match status" value="1"/>
</dbReference>
<evidence type="ECO:0000256" key="6">
    <source>
        <dbReference type="SAM" id="Phobius"/>
    </source>
</evidence>
<reference evidence="7" key="1">
    <citation type="journal article" date="2020" name="Stud. Mycol.">
        <title>101 Dothideomycetes genomes: a test case for predicting lifestyles and emergence of pathogens.</title>
        <authorList>
            <person name="Haridas S."/>
            <person name="Albert R."/>
            <person name="Binder M."/>
            <person name="Bloem J."/>
            <person name="Labutti K."/>
            <person name="Salamov A."/>
            <person name="Andreopoulos B."/>
            <person name="Baker S."/>
            <person name="Barry K."/>
            <person name="Bills G."/>
            <person name="Bluhm B."/>
            <person name="Cannon C."/>
            <person name="Castanera R."/>
            <person name="Culley D."/>
            <person name="Daum C."/>
            <person name="Ezra D."/>
            <person name="Gonzalez J."/>
            <person name="Henrissat B."/>
            <person name="Kuo A."/>
            <person name="Liang C."/>
            <person name="Lipzen A."/>
            <person name="Lutzoni F."/>
            <person name="Magnuson J."/>
            <person name="Mondo S."/>
            <person name="Nolan M."/>
            <person name="Ohm R."/>
            <person name="Pangilinan J."/>
            <person name="Park H.-J."/>
            <person name="Ramirez L."/>
            <person name="Alfaro M."/>
            <person name="Sun H."/>
            <person name="Tritt A."/>
            <person name="Yoshinaga Y."/>
            <person name="Zwiers L.-H."/>
            <person name="Turgeon B."/>
            <person name="Goodwin S."/>
            <person name="Spatafora J."/>
            <person name="Crous P."/>
            <person name="Grigoriev I."/>
        </authorList>
    </citation>
    <scope>NUCLEOTIDE SEQUENCE</scope>
    <source>
        <strain evidence="7">CBS 121410</strain>
    </source>
</reference>
<keyword evidence="8" id="KW-1185">Reference proteome</keyword>
<gene>
    <name evidence="7" type="ORF">K490DRAFT_41096</name>
</gene>
<dbReference type="Proteomes" id="UP000799776">
    <property type="component" value="Unassembled WGS sequence"/>
</dbReference>
<dbReference type="AlphaFoldDB" id="A0A9P4LVY0"/>
<feature type="transmembrane region" description="Helical" evidence="6">
    <location>
        <begin position="203"/>
        <end position="226"/>
    </location>
</feature>
<keyword evidence="3 6" id="KW-1133">Transmembrane helix</keyword>
<evidence type="ECO:0000256" key="1">
    <source>
        <dbReference type="ARBA" id="ARBA00004141"/>
    </source>
</evidence>
<dbReference type="OrthoDB" id="5348404at2759"/>
<dbReference type="GO" id="GO:0016020">
    <property type="term" value="C:membrane"/>
    <property type="evidence" value="ECO:0007669"/>
    <property type="project" value="UniProtKB-SubCell"/>
</dbReference>
<organism evidence="7 8">
    <name type="scientific">Saccharata proteae CBS 121410</name>
    <dbReference type="NCBI Taxonomy" id="1314787"/>
    <lineage>
        <taxon>Eukaryota</taxon>
        <taxon>Fungi</taxon>
        <taxon>Dikarya</taxon>
        <taxon>Ascomycota</taxon>
        <taxon>Pezizomycotina</taxon>
        <taxon>Dothideomycetes</taxon>
        <taxon>Dothideomycetes incertae sedis</taxon>
        <taxon>Botryosphaeriales</taxon>
        <taxon>Saccharataceae</taxon>
        <taxon>Saccharata</taxon>
    </lineage>
</organism>
<dbReference type="InterPro" id="IPR005178">
    <property type="entry name" value="Ostalpha/TMEM184C"/>
</dbReference>
<comment type="subcellular location">
    <subcellularLocation>
        <location evidence="1">Membrane</location>
        <topology evidence="1">Multi-pass membrane protein</topology>
    </subcellularLocation>
</comment>
<protein>
    <submittedName>
        <fullName evidence="7">DUF300-domain-containing protein</fullName>
    </submittedName>
</protein>
<evidence type="ECO:0000256" key="4">
    <source>
        <dbReference type="ARBA" id="ARBA00023136"/>
    </source>
</evidence>
<proteinExistence type="predicted"/>
<name>A0A9P4LVY0_9PEZI</name>
<evidence type="ECO:0000256" key="3">
    <source>
        <dbReference type="ARBA" id="ARBA00022989"/>
    </source>
</evidence>
<dbReference type="SMART" id="SM01417">
    <property type="entry name" value="Solute_trans_a"/>
    <property type="match status" value="1"/>
</dbReference>
<evidence type="ECO:0000313" key="7">
    <source>
        <dbReference type="EMBL" id="KAF2087960.1"/>
    </source>
</evidence>
<feature type="transmembrane region" description="Helical" evidence="6">
    <location>
        <begin position="98"/>
        <end position="116"/>
    </location>
</feature>
<dbReference type="EMBL" id="ML978718">
    <property type="protein sequence ID" value="KAF2087960.1"/>
    <property type="molecule type" value="Genomic_DNA"/>
</dbReference>
<sequence length="355" mass="39557">MKNSNATCPAPISSIEAHPLSIGITLQHLFLYIGAACTALTLLGTLWLVFRHLRRYTKPDEQRQIIRLVLTPLVYSIFSLITLADYGSADYLEPLPDLYEAFGLACLFVLFVHYMQPPVSVLSENKELMRSWVMVFQYPLIKLILTIAQLASTATGRYCEASANIHFGHIWIVIIGSASLTFCFVSILRFYKEYKLSMAAHKPMLKLVSFKLIVFIEFVRSLVFNFLDIPSGLSDNGTLSPRDIKYGIPSVIVVVEMLLFTIFFHYSFRCQMYKSTDPAMALGAAVVDAANPTDFLKHVARMFSILAGRGRALGSEESRPLQAVSSSDSASPYPSMGASPMPTAYRSDGGRLSRY</sequence>
<dbReference type="Pfam" id="PF03619">
    <property type="entry name" value="Solute_trans_a"/>
    <property type="match status" value="1"/>
</dbReference>